<proteinExistence type="inferred from homology"/>
<dbReference type="EMBL" id="AMKT01000041">
    <property type="protein sequence ID" value="OXG21961.1"/>
    <property type="molecule type" value="Genomic_DNA"/>
</dbReference>
<sequence length="417" mass="45762">MPVPAKIQPAVDADRLNKTLQFSCQWGSTPDGGMDRLALNDDDATVRRWFISEAKKLGCSVKVDAIGNIFAVRPGRSDLPPIAIGSHLDTQPTGGRYDGILGVLAGLEILKAVHEVGYETEYPLAVVVWTNEEGARFIPSCLGSSIWAQDRTLEFGYSRIDTNGTTLLQELERHQFLGSTPANPQSNPLSAHFELHIEQGPILFEANHPVATVKGVQGWRWFEIKLQGRGSHAGTTPMTHRHDPLGAFARMVVAAEELAVQHGGLATIGRMSSIAPQSTNCVMDDVVFHLDVRHHELAKLDRLEKAMRETFDGIVKSCQGVSMHSWATLDITHPTTFDALAVNCIREATKSYPEEVLISGAGHDSVYTAMQVPTAMVFIRCRDGISHHPSEYSTPEDIAIGAQILLEAVLSYEKQRR</sequence>
<dbReference type="NCBIfam" id="TIGR01879">
    <property type="entry name" value="hydantase"/>
    <property type="match status" value="1"/>
</dbReference>
<dbReference type="InterPro" id="IPR002933">
    <property type="entry name" value="Peptidase_M20"/>
</dbReference>
<dbReference type="AlphaFoldDB" id="A0A854QCD6"/>
<dbReference type="Pfam" id="PF01546">
    <property type="entry name" value="Peptidase_M20"/>
    <property type="match status" value="1"/>
</dbReference>
<keyword evidence="2" id="KW-0378">Hydrolase</keyword>
<accession>A0A854QCD6</accession>
<dbReference type="InterPro" id="IPR010158">
    <property type="entry name" value="Amidase_Cbmase"/>
</dbReference>
<dbReference type="PANTHER" id="PTHR32494">
    <property type="entry name" value="ALLANTOATE DEIMINASE-RELATED"/>
    <property type="match status" value="1"/>
</dbReference>
<name>A0A854QCD6_CRYNE</name>
<dbReference type="Proteomes" id="UP000199727">
    <property type="component" value="Unassembled WGS sequence"/>
</dbReference>
<dbReference type="InterPro" id="IPR036264">
    <property type="entry name" value="Bact_exopeptidase_dim_dom"/>
</dbReference>
<dbReference type="GO" id="GO:0016813">
    <property type="term" value="F:hydrolase activity, acting on carbon-nitrogen (but not peptide) bonds, in linear amidines"/>
    <property type="evidence" value="ECO:0007669"/>
    <property type="project" value="InterPro"/>
</dbReference>
<dbReference type="CDD" id="cd03884">
    <property type="entry name" value="M20_bAS"/>
    <property type="match status" value="1"/>
</dbReference>
<dbReference type="PANTHER" id="PTHR32494:SF5">
    <property type="entry name" value="ALLANTOATE AMIDOHYDROLASE"/>
    <property type="match status" value="1"/>
</dbReference>
<dbReference type="Gene3D" id="3.40.630.10">
    <property type="entry name" value="Zn peptidases"/>
    <property type="match status" value="1"/>
</dbReference>
<dbReference type="Gene3D" id="3.30.70.360">
    <property type="match status" value="1"/>
</dbReference>
<protein>
    <submittedName>
        <fullName evidence="3">Amidase</fullName>
    </submittedName>
</protein>
<evidence type="ECO:0000256" key="1">
    <source>
        <dbReference type="ARBA" id="ARBA00006247"/>
    </source>
</evidence>
<dbReference type="SUPFAM" id="SSF55031">
    <property type="entry name" value="Bacterial exopeptidase dimerisation domain"/>
    <property type="match status" value="1"/>
</dbReference>
<dbReference type="PIRSF" id="PIRSF001235">
    <property type="entry name" value="Amidase_carbamoylase"/>
    <property type="match status" value="1"/>
</dbReference>
<organism evidence="3 4">
    <name type="scientific">Cryptococcus neoformans Tu259-1</name>
    <dbReference type="NCBI Taxonomy" id="1230072"/>
    <lineage>
        <taxon>Eukaryota</taxon>
        <taxon>Fungi</taxon>
        <taxon>Dikarya</taxon>
        <taxon>Basidiomycota</taxon>
        <taxon>Agaricomycotina</taxon>
        <taxon>Tremellomycetes</taxon>
        <taxon>Tremellales</taxon>
        <taxon>Cryptococcaceae</taxon>
        <taxon>Cryptococcus</taxon>
        <taxon>Cryptococcus neoformans species complex</taxon>
    </lineage>
</organism>
<gene>
    <name evidence="3" type="ORF">C361_03388</name>
</gene>
<comment type="caution">
    <text evidence="3">The sequence shown here is derived from an EMBL/GenBank/DDBJ whole genome shotgun (WGS) entry which is preliminary data.</text>
</comment>
<comment type="similarity">
    <text evidence="1">Belongs to the peptidase M20A family.</text>
</comment>
<dbReference type="SUPFAM" id="SSF53187">
    <property type="entry name" value="Zn-dependent exopeptidases"/>
    <property type="match status" value="1"/>
</dbReference>
<evidence type="ECO:0000256" key="2">
    <source>
        <dbReference type="ARBA" id="ARBA00022801"/>
    </source>
</evidence>
<evidence type="ECO:0000313" key="3">
    <source>
        <dbReference type="EMBL" id="OXG21961.1"/>
    </source>
</evidence>
<evidence type="ECO:0000313" key="4">
    <source>
        <dbReference type="Proteomes" id="UP000199727"/>
    </source>
</evidence>
<reference evidence="3 4" key="1">
    <citation type="submission" date="2017-06" db="EMBL/GenBank/DDBJ databases">
        <title>Global population genomics of the pathogenic fungus Cryptococcus neoformans var. grubii.</title>
        <authorList>
            <person name="Cuomo C."/>
            <person name="Litvintseva A."/>
            <person name="Chen Y."/>
            <person name="Young S."/>
            <person name="Zeng Q."/>
            <person name="Chapman S."/>
            <person name="Gujja S."/>
            <person name="Saif S."/>
            <person name="Birren B."/>
        </authorList>
    </citation>
    <scope>NUCLEOTIDE SEQUENCE [LARGE SCALE GENOMIC DNA]</scope>
    <source>
        <strain evidence="3 4">Tu259-1</strain>
    </source>
</reference>